<dbReference type="Gene3D" id="3.90.226.10">
    <property type="entry name" value="2-enoyl-CoA Hydratase, Chain A, domain 1"/>
    <property type="match status" value="1"/>
</dbReference>
<name>A0A1H7QX59_9SPHI</name>
<dbReference type="GO" id="GO:0008236">
    <property type="term" value="F:serine-type peptidase activity"/>
    <property type="evidence" value="ECO:0007669"/>
    <property type="project" value="InterPro"/>
</dbReference>
<gene>
    <name evidence="2" type="ORF">SAMN05421740_106131</name>
</gene>
<feature type="domain" description="Tail specific protease" evidence="1">
    <location>
        <begin position="210"/>
        <end position="473"/>
    </location>
</feature>
<dbReference type="AlphaFoldDB" id="A0A1H7QX59"/>
<dbReference type="GO" id="GO:0006508">
    <property type="term" value="P:proteolysis"/>
    <property type="evidence" value="ECO:0007669"/>
    <property type="project" value="InterPro"/>
</dbReference>
<protein>
    <submittedName>
        <fullName evidence="2">Peptidase family S41</fullName>
    </submittedName>
</protein>
<proteinExistence type="predicted"/>
<dbReference type="EMBL" id="FNZR01000006">
    <property type="protein sequence ID" value="SEL51887.1"/>
    <property type="molecule type" value="Genomic_DNA"/>
</dbReference>
<evidence type="ECO:0000313" key="3">
    <source>
        <dbReference type="Proteomes" id="UP000198916"/>
    </source>
</evidence>
<dbReference type="SUPFAM" id="SSF52096">
    <property type="entry name" value="ClpP/crotonase"/>
    <property type="match status" value="1"/>
</dbReference>
<dbReference type="PANTHER" id="PTHR11261">
    <property type="entry name" value="INTERPHOTORECEPTOR RETINOID-BINDING PROTEIN"/>
    <property type="match status" value="1"/>
</dbReference>
<keyword evidence="3" id="KW-1185">Reference proteome</keyword>
<dbReference type="SMART" id="SM00245">
    <property type="entry name" value="TSPc"/>
    <property type="match status" value="1"/>
</dbReference>
<organism evidence="2 3">
    <name type="scientific">Parapedobacter koreensis</name>
    <dbReference type="NCBI Taxonomy" id="332977"/>
    <lineage>
        <taxon>Bacteria</taxon>
        <taxon>Pseudomonadati</taxon>
        <taxon>Bacteroidota</taxon>
        <taxon>Sphingobacteriia</taxon>
        <taxon>Sphingobacteriales</taxon>
        <taxon>Sphingobacteriaceae</taxon>
        <taxon>Parapedobacter</taxon>
    </lineage>
</organism>
<dbReference type="STRING" id="332977.SAMN05421740_106131"/>
<dbReference type="InterPro" id="IPR005151">
    <property type="entry name" value="Tail-specific_protease"/>
</dbReference>
<evidence type="ECO:0000313" key="2">
    <source>
        <dbReference type="EMBL" id="SEL51887.1"/>
    </source>
</evidence>
<sequence>MSVRAFFFMITFSIIILFFGCNTRVSSCSLTNDEAISEIGKIKRLLSERSPFMNINKVRVLDSLDSLIMNLQKIDKIDKYEFSFKLKGVFAELGDRHFWLEYIGECENENKYHLPFSLAPWKDSAAIALVKKNKIAYSFFLKNFPFLTRINSQKIKEFIDQNDLENKYAPKFSKQTLGVEKLNEFYKIKQGLNVDDQMKFTFTSWDFKSDTVLFLNLVKSRNKWQDIDSYLSFDKDDDRIKKMLFRRYKDRIAYIKVPEMYSYLKDKEYFQWLKQILDIARTTNALIIDIRNNRGGNRDLIDFFSDYLIAPKKFRVANLARYRGEISDDTKKDLNSRKLFPYSYFKDPESKQAIDSYMENFHPLVETSETLYSEYHYMVINSKKNTDSYYYGNPVYILTNEMTFSAASVFASSFKGLKNVKIAGICADGSSGMSKTYELKNSEIKVTFSHMLSYQKNGELFDGIGISPDIEIHRSINQILGYEDHQLETLLENINRHSSIEN</sequence>
<dbReference type="OrthoDB" id="5480566at2"/>
<reference evidence="3" key="1">
    <citation type="submission" date="2016-10" db="EMBL/GenBank/DDBJ databases">
        <authorList>
            <person name="Varghese N."/>
            <person name="Submissions S."/>
        </authorList>
    </citation>
    <scope>NUCLEOTIDE SEQUENCE [LARGE SCALE GENOMIC DNA]</scope>
    <source>
        <strain evidence="3">Jip14</strain>
    </source>
</reference>
<accession>A0A1H7QX59</accession>
<evidence type="ECO:0000259" key="1">
    <source>
        <dbReference type="SMART" id="SM00245"/>
    </source>
</evidence>
<dbReference type="PROSITE" id="PS51257">
    <property type="entry name" value="PROKAR_LIPOPROTEIN"/>
    <property type="match status" value="1"/>
</dbReference>
<dbReference type="Pfam" id="PF03572">
    <property type="entry name" value="Peptidase_S41"/>
    <property type="match status" value="1"/>
</dbReference>
<dbReference type="Proteomes" id="UP000198916">
    <property type="component" value="Unassembled WGS sequence"/>
</dbReference>
<dbReference type="InterPro" id="IPR029045">
    <property type="entry name" value="ClpP/crotonase-like_dom_sf"/>
</dbReference>
<dbReference type="PANTHER" id="PTHR11261:SF3">
    <property type="entry name" value="RETINOL-BINDING PROTEIN 3"/>
    <property type="match status" value="1"/>
</dbReference>